<keyword evidence="4" id="KW-1185">Reference proteome</keyword>
<dbReference type="Proteomes" id="UP000032673">
    <property type="component" value="Unassembled WGS sequence"/>
</dbReference>
<dbReference type="Proteomes" id="UP000321104">
    <property type="component" value="Unassembled WGS sequence"/>
</dbReference>
<evidence type="ECO:0000313" key="5">
    <source>
        <dbReference type="Proteomes" id="UP000321104"/>
    </source>
</evidence>
<name>A0A6N3T2E4_9PROT</name>
<evidence type="ECO:0000313" key="4">
    <source>
        <dbReference type="Proteomes" id="UP000032673"/>
    </source>
</evidence>
<gene>
    <name evidence="2" type="ORF">Abin_007_102</name>
    <name evidence="3" type="ORF">AIN02nite_13370</name>
</gene>
<dbReference type="Pfam" id="PF08511">
    <property type="entry name" value="COQ9"/>
    <property type="match status" value="1"/>
</dbReference>
<dbReference type="EMBL" id="BAMW01000007">
    <property type="protein sequence ID" value="GAN62412.1"/>
    <property type="molecule type" value="Genomic_DNA"/>
</dbReference>
<evidence type="ECO:0000313" key="3">
    <source>
        <dbReference type="EMBL" id="GEN03312.1"/>
    </source>
</evidence>
<dbReference type="Gene3D" id="1.10.357.10">
    <property type="entry name" value="Tetracycline Repressor, domain 2"/>
    <property type="match status" value="1"/>
</dbReference>
<reference evidence="2 4" key="1">
    <citation type="submission" date="2012-11" db="EMBL/GenBank/DDBJ databases">
        <title>Whole genome sequence of Acetobacter indonesiensis 5H-1.</title>
        <authorList>
            <person name="Azuma Y."/>
            <person name="Higashiura N."/>
            <person name="Hirakawa H."/>
            <person name="Matsushita K."/>
        </authorList>
    </citation>
    <scope>NUCLEOTIDE SEQUENCE [LARGE SCALE GENOMIC DNA]</scope>
    <source>
        <strain evidence="2 4">5H-1</strain>
    </source>
</reference>
<evidence type="ECO:0000313" key="2">
    <source>
        <dbReference type="EMBL" id="GAN62412.1"/>
    </source>
</evidence>
<dbReference type="InterPro" id="IPR013718">
    <property type="entry name" value="COQ9_C"/>
</dbReference>
<organism evidence="3 5">
    <name type="scientific">Acetobacter indonesiensis</name>
    <dbReference type="NCBI Taxonomy" id="104101"/>
    <lineage>
        <taxon>Bacteria</taxon>
        <taxon>Pseudomonadati</taxon>
        <taxon>Pseudomonadota</taxon>
        <taxon>Alphaproteobacteria</taxon>
        <taxon>Acetobacterales</taxon>
        <taxon>Acetobacteraceae</taxon>
        <taxon>Acetobacter</taxon>
    </lineage>
</organism>
<dbReference type="RefSeq" id="WP_048844944.1">
    <property type="nucleotide sequence ID" value="NZ_BAMW01000007.1"/>
</dbReference>
<comment type="caution">
    <text evidence="3">The sequence shown here is derived from an EMBL/GenBank/DDBJ whole genome shotgun (WGS) entry which is preliminary data.</text>
</comment>
<evidence type="ECO:0000259" key="1">
    <source>
        <dbReference type="Pfam" id="PF08511"/>
    </source>
</evidence>
<sequence length="226" mass="24392">MSVTGNKVQQAISFAVAGLATGSMPFPLERDPVRDEALRKLAAVAGDRGWSIAVLRDVAGPDADLLFPGGPVEMVETWSDVCDRDMVSAMLETDEPRLSQRVKQAILLRLPTDTAMRMGARTGFGVLASPCARGALRRSLLRTVNAIWQAAQDDSSGVTYVTKRMTLSMVYGATLLYWVSRGRDEAALAAFVERRLADVLRLGKVKARLSRSAHTPRAAETSASAT</sequence>
<reference evidence="3 5" key="2">
    <citation type="submission" date="2019-07" db="EMBL/GenBank/DDBJ databases">
        <title>Whole genome shotgun sequence of Acetobacter indonesiensis NBRC 16471.</title>
        <authorList>
            <person name="Hosoyama A."/>
            <person name="Uohara A."/>
            <person name="Ohji S."/>
            <person name="Ichikawa N."/>
        </authorList>
    </citation>
    <scope>NUCLEOTIDE SEQUENCE [LARGE SCALE GENOMIC DNA]</scope>
    <source>
        <strain evidence="3 5">NBRC 16471</strain>
    </source>
</reference>
<dbReference type="EMBL" id="BJXQ01000006">
    <property type="protein sequence ID" value="GEN03312.1"/>
    <property type="molecule type" value="Genomic_DNA"/>
</dbReference>
<dbReference type="AlphaFoldDB" id="A0A6N3T2E4"/>
<feature type="domain" description="COQ9 C-terminal" evidence="1">
    <location>
        <begin position="138"/>
        <end position="202"/>
    </location>
</feature>
<accession>A0A6N3T2E4</accession>
<proteinExistence type="predicted"/>
<protein>
    <recommendedName>
        <fullName evidence="1">COQ9 C-terminal domain-containing protein</fullName>
    </recommendedName>
</protein>